<dbReference type="Proteomes" id="UP000016960">
    <property type="component" value="Unassembled WGS sequence"/>
</dbReference>
<evidence type="ECO:0000256" key="7">
    <source>
        <dbReference type="SAM" id="Phobius"/>
    </source>
</evidence>
<sequence length="343" mass="36939">MKNKVETFKLSGRVYLLLAISIFGAANAITRKLNELGAENLVDGRNPISFCNVLFVGNLCALALLGVLYRHQWRLDLFRRITWRNWLALSSVAFFGTALVPTLVFTALSITTVNNVVLIGQIDTPIILGLSVLLLRERVNGWVIGGAAVSFVGVVLTVLLQPATGDAMTVVGIDIGRGELLTLLAAVFQSVSSIISKVSLQQVPLSIFSGFRMFVGTIIFFVAAILLYEPSHFMDVSSPFLWRWMLVYAAVIVVGGQLFWFKGLKRSTAGEVSLAAAFNPIAGVLAAYTILGEIPTIGQYVGGSVILFGIALNQIGLSRLSKVALVQLSTDKQMDGAVGFKGI</sequence>
<protein>
    <submittedName>
        <fullName evidence="9">Permease of the drug/metabolite transporter (DMT) superfamily</fullName>
    </submittedName>
</protein>
<evidence type="ECO:0000256" key="3">
    <source>
        <dbReference type="ARBA" id="ARBA00022475"/>
    </source>
</evidence>
<evidence type="ECO:0000256" key="2">
    <source>
        <dbReference type="ARBA" id="ARBA00007362"/>
    </source>
</evidence>
<feature type="transmembrane region" description="Helical" evidence="7">
    <location>
        <begin position="240"/>
        <end position="260"/>
    </location>
</feature>
<keyword evidence="6 7" id="KW-0472">Membrane</keyword>
<dbReference type="SUPFAM" id="SSF103481">
    <property type="entry name" value="Multidrug resistance efflux transporter EmrE"/>
    <property type="match status" value="2"/>
</dbReference>
<evidence type="ECO:0000256" key="6">
    <source>
        <dbReference type="ARBA" id="ARBA00023136"/>
    </source>
</evidence>
<dbReference type="OrthoDB" id="505666at2"/>
<name>U5DPU9_9CHRO</name>
<evidence type="ECO:0000313" key="9">
    <source>
        <dbReference type="EMBL" id="ERN42619.1"/>
    </source>
</evidence>
<dbReference type="EMBL" id="ASSJ01000015">
    <property type="protein sequence ID" value="ERN42619.1"/>
    <property type="molecule type" value="Genomic_DNA"/>
</dbReference>
<feature type="domain" description="EamA" evidence="8">
    <location>
        <begin position="177"/>
        <end position="312"/>
    </location>
</feature>
<organism evidence="9 10">
    <name type="scientific">Rubidibacter lacunae KORDI 51-2</name>
    <dbReference type="NCBI Taxonomy" id="582515"/>
    <lineage>
        <taxon>Bacteria</taxon>
        <taxon>Bacillati</taxon>
        <taxon>Cyanobacteriota</taxon>
        <taxon>Cyanophyceae</taxon>
        <taxon>Oscillatoriophycideae</taxon>
        <taxon>Chroococcales</taxon>
        <taxon>Aphanothecaceae</taxon>
        <taxon>Rubidibacter</taxon>
    </lineage>
</organism>
<dbReference type="PANTHER" id="PTHR32322:SF18">
    <property type="entry name" value="S-ADENOSYLMETHIONINE_S-ADENOSYLHOMOCYSTEINE TRANSPORTER"/>
    <property type="match status" value="1"/>
</dbReference>
<dbReference type="eggNOG" id="COG0697">
    <property type="taxonomic scope" value="Bacteria"/>
</dbReference>
<dbReference type="RefSeq" id="WP_022604770.1">
    <property type="nucleotide sequence ID" value="NZ_ASSJ01000015.1"/>
</dbReference>
<evidence type="ECO:0000256" key="4">
    <source>
        <dbReference type="ARBA" id="ARBA00022692"/>
    </source>
</evidence>
<feature type="transmembrane region" description="Helical" evidence="7">
    <location>
        <begin position="47"/>
        <end position="65"/>
    </location>
</feature>
<feature type="transmembrane region" description="Helical" evidence="7">
    <location>
        <begin position="210"/>
        <end position="228"/>
    </location>
</feature>
<comment type="similarity">
    <text evidence="2">Belongs to the EamA transporter family.</text>
</comment>
<keyword evidence="5 7" id="KW-1133">Transmembrane helix</keyword>
<comment type="caution">
    <text evidence="9">The sequence shown here is derived from an EMBL/GenBank/DDBJ whole genome shotgun (WGS) entry which is preliminary data.</text>
</comment>
<keyword evidence="10" id="KW-1185">Reference proteome</keyword>
<comment type="subcellular location">
    <subcellularLocation>
        <location evidence="1">Cell membrane</location>
        <topology evidence="1">Multi-pass membrane protein</topology>
    </subcellularLocation>
</comment>
<evidence type="ECO:0000313" key="10">
    <source>
        <dbReference type="Proteomes" id="UP000016960"/>
    </source>
</evidence>
<feature type="transmembrane region" description="Helical" evidence="7">
    <location>
        <begin position="297"/>
        <end position="317"/>
    </location>
</feature>
<feature type="transmembrane region" description="Helical" evidence="7">
    <location>
        <begin position="180"/>
        <end position="198"/>
    </location>
</feature>
<feature type="transmembrane region" description="Helical" evidence="7">
    <location>
        <begin position="272"/>
        <end position="291"/>
    </location>
</feature>
<feature type="domain" description="EamA" evidence="8">
    <location>
        <begin position="14"/>
        <end position="158"/>
    </location>
</feature>
<accession>U5DPU9</accession>
<gene>
    <name evidence="9" type="ORF">KR51_00007130</name>
</gene>
<keyword evidence="4 7" id="KW-0812">Transmembrane</keyword>
<dbReference type="InParanoid" id="U5DPU9"/>
<reference evidence="9 10" key="1">
    <citation type="submission" date="2013-05" db="EMBL/GenBank/DDBJ databases">
        <title>Draft genome sequence of Rubidibacter lacunae KORDI 51-2.</title>
        <authorList>
            <person name="Choi D.H."/>
            <person name="Noh J.H."/>
            <person name="Kwon K.-K."/>
            <person name="Lee J.-H."/>
            <person name="Ryu J.-Y."/>
        </authorList>
    </citation>
    <scope>NUCLEOTIDE SEQUENCE [LARGE SCALE GENOMIC DNA]</scope>
    <source>
        <strain evidence="9 10">KORDI 51-2</strain>
    </source>
</reference>
<dbReference type="STRING" id="582515.KR51_00007130"/>
<dbReference type="PANTHER" id="PTHR32322">
    <property type="entry name" value="INNER MEMBRANE TRANSPORTER"/>
    <property type="match status" value="1"/>
</dbReference>
<dbReference type="AlphaFoldDB" id="U5DPU9"/>
<feature type="transmembrane region" description="Helical" evidence="7">
    <location>
        <begin position="142"/>
        <end position="160"/>
    </location>
</feature>
<proteinExistence type="inferred from homology"/>
<evidence type="ECO:0000256" key="1">
    <source>
        <dbReference type="ARBA" id="ARBA00004651"/>
    </source>
</evidence>
<dbReference type="PATRIC" id="fig|582515.4.peg.790"/>
<evidence type="ECO:0000256" key="5">
    <source>
        <dbReference type="ARBA" id="ARBA00022989"/>
    </source>
</evidence>
<evidence type="ECO:0000259" key="8">
    <source>
        <dbReference type="Pfam" id="PF00892"/>
    </source>
</evidence>
<dbReference type="GO" id="GO:0005886">
    <property type="term" value="C:plasma membrane"/>
    <property type="evidence" value="ECO:0007669"/>
    <property type="project" value="UniProtKB-SubCell"/>
</dbReference>
<dbReference type="InterPro" id="IPR050638">
    <property type="entry name" value="AA-Vitamin_Transporters"/>
</dbReference>
<dbReference type="Pfam" id="PF00892">
    <property type="entry name" value="EamA"/>
    <property type="match status" value="2"/>
</dbReference>
<dbReference type="InterPro" id="IPR037185">
    <property type="entry name" value="EmrE-like"/>
</dbReference>
<keyword evidence="3" id="KW-1003">Cell membrane</keyword>
<feature type="transmembrane region" description="Helical" evidence="7">
    <location>
        <begin position="116"/>
        <end position="135"/>
    </location>
</feature>
<dbReference type="InterPro" id="IPR000620">
    <property type="entry name" value="EamA_dom"/>
</dbReference>
<feature type="transmembrane region" description="Helical" evidence="7">
    <location>
        <begin position="86"/>
        <end position="110"/>
    </location>
</feature>